<evidence type="ECO:0000256" key="1">
    <source>
        <dbReference type="SAM" id="MobiDB-lite"/>
    </source>
</evidence>
<comment type="caution">
    <text evidence="2">The sequence shown here is derived from an EMBL/GenBank/DDBJ whole genome shotgun (WGS) entry which is preliminary data.</text>
</comment>
<keyword evidence="3" id="KW-1185">Reference proteome</keyword>
<dbReference type="EMBL" id="JAXBLV010000110">
    <property type="protein sequence ID" value="MDY3559475.1"/>
    <property type="molecule type" value="Genomic_DNA"/>
</dbReference>
<sequence>MAGCGNAGRDPGARLLPLVARVIDLGRGPPGLVQWVTARLGCGLGARDLAQRLAGELARPGAGAADTLPAAPHQHTRSDLRKSRTTGPL</sequence>
<evidence type="ECO:0000313" key="3">
    <source>
        <dbReference type="Proteomes" id="UP001272242"/>
    </source>
</evidence>
<reference evidence="3" key="1">
    <citation type="journal article" date="2023" name="Mar. Drugs">
        <title>Gemmata algarum, a Novel Planctomycete Isolated from an Algal Mat, Displays Antimicrobial Activity.</title>
        <authorList>
            <person name="Kumar G."/>
            <person name="Kallscheuer N."/>
            <person name="Kashif M."/>
            <person name="Ahamad S."/>
            <person name="Jagadeeshwari U."/>
            <person name="Pannikurungottu S."/>
            <person name="Haufschild T."/>
            <person name="Kabuu M."/>
            <person name="Sasikala C."/>
            <person name="Jogler C."/>
            <person name="Ramana C."/>
        </authorList>
    </citation>
    <scope>NUCLEOTIDE SEQUENCE [LARGE SCALE GENOMIC DNA]</scope>
    <source>
        <strain evidence="3">JC673</strain>
    </source>
</reference>
<dbReference type="Proteomes" id="UP001272242">
    <property type="component" value="Unassembled WGS sequence"/>
</dbReference>
<dbReference type="RefSeq" id="WP_320686228.1">
    <property type="nucleotide sequence ID" value="NZ_JAXBLV010000110.1"/>
</dbReference>
<feature type="region of interest" description="Disordered" evidence="1">
    <location>
        <begin position="60"/>
        <end position="89"/>
    </location>
</feature>
<gene>
    <name evidence="2" type="ORF">R5W23_000468</name>
</gene>
<proteinExistence type="predicted"/>
<name>A0ABU5EWH2_9BACT</name>
<accession>A0ABU5EWH2</accession>
<evidence type="ECO:0000313" key="2">
    <source>
        <dbReference type="EMBL" id="MDY3559475.1"/>
    </source>
</evidence>
<organism evidence="2 3">
    <name type="scientific">Gemmata algarum</name>
    <dbReference type="NCBI Taxonomy" id="2975278"/>
    <lineage>
        <taxon>Bacteria</taxon>
        <taxon>Pseudomonadati</taxon>
        <taxon>Planctomycetota</taxon>
        <taxon>Planctomycetia</taxon>
        <taxon>Gemmatales</taxon>
        <taxon>Gemmataceae</taxon>
        <taxon>Gemmata</taxon>
    </lineage>
</organism>
<protein>
    <submittedName>
        <fullName evidence="2">Uncharacterized protein</fullName>
    </submittedName>
</protein>